<accession>A0A250VEN5</accession>
<gene>
    <name evidence="2" type="ORF">SO3561_04028</name>
</gene>
<keyword evidence="1" id="KW-0732">Signal</keyword>
<sequence>MKKRVRGRGATGATVTGAVVLLGALLQGSSAVAQAEPAHAAPVTATCVGTRPARSLPARGADDFTPLDRTLAHVDRMAESARYAAVYTGMSVDEEDRAMDVYRMPSASFDADLCGAAEKGVTVRLHDTDANRTDLEALADRIAEDMNRWNGTFDLREVGVDEAGFVLVGVDDPITAAPLLKKAFGARHIEVGYAEQASLLSTTG</sequence>
<dbReference type="Proteomes" id="UP000217446">
    <property type="component" value="Unassembled WGS sequence"/>
</dbReference>
<comment type="caution">
    <text evidence="2">The sequence shown here is derived from an EMBL/GenBank/DDBJ whole genome shotgun (WGS) entry which is preliminary data.</text>
</comment>
<evidence type="ECO:0008006" key="4">
    <source>
        <dbReference type="Google" id="ProtNLM"/>
    </source>
</evidence>
<evidence type="ECO:0000313" key="3">
    <source>
        <dbReference type="Proteomes" id="UP000217446"/>
    </source>
</evidence>
<dbReference type="STRING" id="1963.AQJ27_14720"/>
<evidence type="ECO:0000256" key="1">
    <source>
        <dbReference type="SAM" id="SignalP"/>
    </source>
</evidence>
<proteinExistence type="predicted"/>
<protein>
    <recommendedName>
        <fullName evidence="4">Lipoprotein</fullName>
    </recommendedName>
</protein>
<name>A0A250VEN5_STROL</name>
<feature type="chain" id="PRO_5039341269" description="Lipoprotein" evidence="1">
    <location>
        <begin position="36"/>
        <end position="204"/>
    </location>
</feature>
<reference evidence="3" key="1">
    <citation type="submission" date="2017-05" db="EMBL/GenBank/DDBJ databases">
        <title>Streptomyces olivochromogenes NBRC 3561 whole genome shotgun sequence.</title>
        <authorList>
            <person name="Dohra H."/>
            <person name="Kodani S."/>
        </authorList>
    </citation>
    <scope>NUCLEOTIDE SEQUENCE [LARGE SCALE GENOMIC DNA]</scope>
    <source>
        <strain evidence="3">NBRC 3561</strain>
    </source>
</reference>
<evidence type="ECO:0000313" key="2">
    <source>
        <dbReference type="EMBL" id="GAX52512.1"/>
    </source>
</evidence>
<dbReference type="EMBL" id="BDQI01000007">
    <property type="protein sequence ID" value="GAX52512.1"/>
    <property type="molecule type" value="Genomic_DNA"/>
</dbReference>
<feature type="signal peptide" evidence="1">
    <location>
        <begin position="1"/>
        <end position="35"/>
    </location>
</feature>
<keyword evidence="3" id="KW-1185">Reference proteome</keyword>
<dbReference type="AlphaFoldDB" id="A0A250VEN5"/>
<organism evidence="2 3">
    <name type="scientific">Streptomyces olivochromogenes</name>
    <dbReference type="NCBI Taxonomy" id="1963"/>
    <lineage>
        <taxon>Bacteria</taxon>
        <taxon>Bacillati</taxon>
        <taxon>Actinomycetota</taxon>
        <taxon>Actinomycetes</taxon>
        <taxon>Kitasatosporales</taxon>
        <taxon>Streptomycetaceae</taxon>
        <taxon>Streptomyces</taxon>
    </lineage>
</organism>